<name>A0A6A6GVN8_VIRVR</name>
<accession>A0A6A6GVN8</accession>
<dbReference type="Proteomes" id="UP000800092">
    <property type="component" value="Unassembled WGS sequence"/>
</dbReference>
<dbReference type="AlphaFoldDB" id="A0A6A6GVN8"/>
<feature type="compositionally biased region" description="Low complexity" evidence="2">
    <location>
        <begin position="1"/>
        <end position="10"/>
    </location>
</feature>
<dbReference type="PROSITE" id="PS01314">
    <property type="entry name" value="UPF0047"/>
    <property type="match status" value="1"/>
</dbReference>
<sequence>MASNPPAAAAAPPPSSTTWHQRTLTLPCRGRGAHLITQDLEARVPEIRGYRIGLLHVFAQHTSCALSLNENWDADVRLDMADALDRIVPEEGSGQELYRHSCEGADDMPAHVKSALIGASVSVPISEGKLAMGTWQGVYLLEFRNGKQSRRLVTTLQGERY</sequence>
<dbReference type="InterPro" id="IPR035917">
    <property type="entry name" value="YjbQ-like_sf"/>
</dbReference>
<keyword evidence="4" id="KW-1185">Reference proteome</keyword>
<evidence type="ECO:0000256" key="2">
    <source>
        <dbReference type="SAM" id="MobiDB-lite"/>
    </source>
</evidence>
<feature type="region of interest" description="Disordered" evidence="2">
    <location>
        <begin position="1"/>
        <end position="21"/>
    </location>
</feature>
<dbReference type="OrthoDB" id="10255963at2759"/>
<dbReference type="NCBIfam" id="TIGR00149">
    <property type="entry name" value="TIGR00149_YjbQ"/>
    <property type="match status" value="1"/>
</dbReference>
<evidence type="ECO:0000313" key="4">
    <source>
        <dbReference type="Proteomes" id="UP000800092"/>
    </source>
</evidence>
<dbReference type="EMBL" id="ML991854">
    <property type="protein sequence ID" value="KAF2229785.1"/>
    <property type="molecule type" value="Genomic_DNA"/>
</dbReference>
<protein>
    <submittedName>
        <fullName evidence="3">Uncharacterized protein</fullName>
    </submittedName>
</protein>
<dbReference type="PANTHER" id="PTHR30615">
    <property type="entry name" value="UNCHARACTERIZED PROTEIN YJBQ-RELATED"/>
    <property type="match status" value="1"/>
</dbReference>
<dbReference type="PANTHER" id="PTHR30615:SF8">
    <property type="entry name" value="UPF0047 PROTEIN C4A8.02C"/>
    <property type="match status" value="1"/>
</dbReference>
<dbReference type="Gene3D" id="2.60.120.460">
    <property type="entry name" value="YjbQ-like"/>
    <property type="match status" value="1"/>
</dbReference>
<comment type="similarity">
    <text evidence="1">Belongs to the UPF0047 family.</text>
</comment>
<dbReference type="Pfam" id="PF01894">
    <property type="entry name" value="YjbQ"/>
    <property type="match status" value="1"/>
</dbReference>
<organism evidence="3 4">
    <name type="scientific">Viridothelium virens</name>
    <name type="common">Speckled blister lichen</name>
    <name type="synonym">Trypethelium virens</name>
    <dbReference type="NCBI Taxonomy" id="1048519"/>
    <lineage>
        <taxon>Eukaryota</taxon>
        <taxon>Fungi</taxon>
        <taxon>Dikarya</taxon>
        <taxon>Ascomycota</taxon>
        <taxon>Pezizomycotina</taxon>
        <taxon>Dothideomycetes</taxon>
        <taxon>Dothideomycetes incertae sedis</taxon>
        <taxon>Trypetheliales</taxon>
        <taxon>Trypetheliaceae</taxon>
        <taxon>Viridothelium</taxon>
    </lineage>
</organism>
<evidence type="ECO:0000256" key="1">
    <source>
        <dbReference type="ARBA" id="ARBA00005534"/>
    </source>
</evidence>
<reference evidence="3" key="1">
    <citation type="journal article" date="2020" name="Stud. Mycol.">
        <title>101 Dothideomycetes genomes: a test case for predicting lifestyles and emergence of pathogens.</title>
        <authorList>
            <person name="Haridas S."/>
            <person name="Albert R."/>
            <person name="Binder M."/>
            <person name="Bloem J."/>
            <person name="Labutti K."/>
            <person name="Salamov A."/>
            <person name="Andreopoulos B."/>
            <person name="Baker S."/>
            <person name="Barry K."/>
            <person name="Bills G."/>
            <person name="Bluhm B."/>
            <person name="Cannon C."/>
            <person name="Castanera R."/>
            <person name="Culley D."/>
            <person name="Daum C."/>
            <person name="Ezra D."/>
            <person name="Gonzalez J."/>
            <person name="Henrissat B."/>
            <person name="Kuo A."/>
            <person name="Liang C."/>
            <person name="Lipzen A."/>
            <person name="Lutzoni F."/>
            <person name="Magnuson J."/>
            <person name="Mondo S."/>
            <person name="Nolan M."/>
            <person name="Ohm R."/>
            <person name="Pangilinan J."/>
            <person name="Park H.-J."/>
            <person name="Ramirez L."/>
            <person name="Alfaro M."/>
            <person name="Sun H."/>
            <person name="Tritt A."/>
            <person name="Yoshinaga Y."/>
            <person name="Zwiers L.-H."/>
            <person name="Turgeon B."/>
            <person name="Goodwin S."/>
            <person name="Spatafora J."/>
            <person name="Crous P."/>
            <person name="Grigoriev I."/>
        </authorList>
    </citation>
    <scope>NUCLEOTIDE SEQUENCE</scope>
    <source>
        <strain evidence="3">Tuck. ex Michener</strain>
    </source>
</reference>
<gene>
    <name evidence="3" type="ORF">EV356DRAFT_493208</name>
</gene>
<proteinExistence type="inferred from homology"/>
<dbReference type="InterPro" id="IPR001602">
    <property type="entry name" value="UPF0047_YjbQ-like"/>
</dbReference>
<dbReference type="SUPFAM" id="SSF111038">
    <property type="entry name" value="YjbQ-like"/>
    <property type="match status" value="1"/>
</dbReference>
<evidence type="ECO:0000313" key="3">
    <source>
        <dbReference type="EMBL" id="KAF2229785.1"/>
    </source>
</evidence>
<dbReference type="PIRSF" id="PIRSF004681">
    <property type="entry name" value="UCP004681"/>
    <property type="match status" value="1"/>
</dbReference>